<reference evidence="1 2" key="1">
    <citation type="submission" date="2013-11" db="EMBL/GenBank/DDBJ databases">
        <title>The Genome Sequence of Phytophthora parasitica P10297.</title>
        <authorList>
            <consortium name="The Broad Institute Genomics Platform"/>
            <person name="Russ C."/>
            <person name="Tyler B."/>
            <person name="Panabieres F."/>
            <person name="Shan W."/>
            <person name="Tripathy S."/>
            <person name="Grunwald N."/>
            <person name="Machado M."/>
            <person name="Johnson C.S."/>
            <person name="Walker B."/>
            <person name="Young S.K."/>
            <person name="Zeng Q."/>
            <person name="Gargeya S."/>
            <person name="Fitzgerald M."/>
            <person name="Haas B."/>
            <person name="Abouelleil A."/>
            <person name="Allen A.W."/>
            <person name="Alvarado L."/>
            <person name="Arachchi H.M."/>
            <person name="Berlin A.M."/>
            <person name="Chapman S.B."/>
            <person name="Gainer-Dewar J."/>
            <person name="Goldberg J."/>
            <person name="Griggs A."/>
            <person name="Gujja S."/>
            <person name="Hansen M."/>
            <person name="Howarth C."/>
            <person name="Imamovic A."/>
            <person name="Ireland A."/>
            <person name="Larimer J."/>
            <person name="McCowan C."/>
            <person name="Murphy C."/>
            <person name="Pearson M."/>
            <person name="Poon T.W."/>
            <person name="Priest M."/>
            <person name="Roberts A."/>
            <person name="Saif S."/>
            <person name="Shea T."/>
            <person name="Sisk P."/>
            <person name="Sykes S."/>
            <person name="Wortman J."/>
            <person name="Nusbaum C."/>
            <person name="Birren B."/>
        </authorList>
    </citation>
    <scope>NUCLEOTIDE SEQUENCE [LARGE SCALE GENOMIC DNA]</scope>
    <source>
        <strain evidence="1 2">P10297</strain>
    </source>
</reference>
<dbReference type="Gene3D" id="3.60.21.10">
    <property type="match status" value="1"/>
</dbReference>
<sequence length="169" mass="19348">MSRVVGRRPADQLANEPKASTTTWKTVSVHFCSIQHYNEDDMLKWIDALKYTSIHAFDYGHTLGERHGYSDSLHIHFLENGAGGGMKKEFVSMFATQYDMNEWAYTGDECGFVSVEGSEDWLKLQYHTADSKWKFTEKWPDMTIGGVATKHCWYIPCDGFEVKACLQSQ</sequence>
<proteinExistence type="predicted"/>
<evidence type="ECO:0000313" key="2">
    <source>
        <dbReference type="Proteomes" id="UP000018948"/>
    </source>
</evidence>
<gene>
    <name evidence="1" type="ORF">F442_01948</name>
</gene>
<dbReference type="AlphaFoldDB" id="W3A0H2"/>
<dbReference type="Proteomes" id="UP000018948">
    <property type="component" value="Unassembled WGS sequence"/>
</dbReference>
<protein>
    <submittedName>
        <fullName evidence="1">Uncharacterized protein</fullName>
    </submittedName>
</protein>
<evidence type="ECO:0000313" key="1">
    <source>
        <dbReference type="EMBL" id="ETP53132.1"/>
    </source>
</evidence>
<comment type="caution">
    <text evidence="1">The sequence shown here is derived from an EMBL/GenBank/DDBJ whole genome shotgun (WGS) entry which is preliminary data.</text>
</comment>
<name>W3A0H2_PHYNI</name>
<dbReference type="InterPro" id="IPR029052">
    <property type="entry name" value="Metallo-depent_PP-like"/>
</dbReference>
<dbReference type="EMBL" id="ANIY01000384">
    <property type="protein sequence ID" value="ETP53132.1"/>
    <property type="molecule type" value="Genomic_DNA"/>
</dbReference>
<accession>W3A0H2</accession>
<organism evidence="1 2">
    <name type="scientific">Phytophthora nicotianae P10297</name>
    <dbReference type="NCBI Taxonomy" id="1317064"/>
    <lineage>
        <taxon>Eukaryota</taxon>
        <taxon>Sar</taxon>
        <taxon>Stramenopiles</taxon>
        <taxon>Oomycota</taxon>
        <taxon>Peronosporomycetes</taxon>
        <taxon>Peronosporales</taxon>
        <taxon>Peronosporaceae</taxon>
        <taxon>Phytophthora</taxon>
    </lineage>
</organism>